<organism evidence="2 3">
    <name type="scientific">Sphingomonas kyeonggiensis</name>
    <dbReference type="NCBI Taxonomy" id="1268553"/>
    <lineage>
        <taxon>Bacteria</taxon>
        <taxon>Pseudomonadati</taxon>
        <taxon>Pseudomonadota</taxon>
        <taxon>Alphaproteobacteria</taxon>
        <taxon>Sphingomonadales</taxon>
        <taxon>Sphingomonadaceae</taxon>
        <taxon>Sphingomonas</taxon>
    </lineage>
</organism>
<reference evidence="2 3" key="1">
    <citation type="submission" date="2020-08" db="EMBL/GenBank/DDBJ databases">
        <title>Functional genomics of gut bacteria from endangered species of beetles.</title>
        <authorList>
            <person name="Carlos-Shanley C."/>
        </authorList>
    </citation>
    <scope>NUCLEOTIDE SEQUENCE [LARGE SCALE GENOMIC DNA]</scope>
    <source>
        <strain evidence="2 3">S00224</strain>
    </source>
</reference>
<dbReference type="AlphaFoldDB" id="A0A7W7NUE5"/>
<evidence type="ECO:0000259" key="1">
    <source>
        <dbReference type="Pfam" id="PF10074"/>
    </source>
</evidence>
<proteinExistence type="predicted"/>
<keyword evidence="3" id="KW-1185">Reference proteome</keyword>
<dbReference type="Proteomes" id="UP000575241">
    <property type="component" value="Unassembled WGS sequence"/>
</dbReference>
<evidence type="ECO:0000313" key="3">
    <source>
        <dbReference type="Proteomes" id="UP000575241"/>
    </source>
</evidence>
<dbReference type="EMBL" id="JACHLN010000004">
    <property type="protein sequence ID" value="MBB4840916.1"/>
    <property type="molecule type" value="Genomic_DNA"/>
</dbReference>
<sequence length="88" mass="10155">MSIESDFLDRPPTDARLTDYDRAHLATYLRLLDAENEGAGWQEVAQIIFGIDPKSERARAELVYQSHLARAHWMTQNGFRDLIRSSLH</sequence>
<dbReference type="RefSeq" id="WP_184169720.1">
    <property type="nucleotide sequence ID" value="NZ_JACHLN010000004.1"/>
</dbReference>
<evidence type="ECO:0000313" key="2">
    <source>
        <dbReference type="EMBL" id="MBB4840916.1"/>
    </source>
</evidence>
<accession>A0A7W7NUE5</accession>
<name>A0A7W7NUE5_9SPHN</name>
<comment type="caution">
    <text evidence="2">The sequence shown here is derived from an EMBL/GenBank/DDBJ whole genome shotgun (WGS) entry which is preliminary data.</text>
</comment>
<feature type="domain" description="T6SS Transcription factor RovC-like DNA binding" evidence="1">
    <location>
        <begin position="11"/>
        <end position="84"/>
    </location>
</feature>
<protein>
    <recommendedName>
        <fullName evidence="1">T6SS Transcription factor RovC-like DNA binding domain-containing protein</fullName>
    </recommendedName>
</protein>
<dbReference type="Pfam" id="PF10074">
    <property type="entry name" value="RovC_DNA-bd"/>
    <property type="match status" value="1"/>
</dbReference>
<gene>
    <name evidence="2" type="ORF">HNP52_004013</name>
</gene>
<dbReference type="InterPro" id="IPR018754">
    <property type="entry name" value="RovC-like_DNA-bd"/>
</dbReference>